<dbReference type="CDD" id="cd00305">
    <property type="entry name" value="Cu-Zn_Superoxide_Dismutase"/>
    <property type="match status" value="1"/>
</dbReference>
<dbReference type="InterPro" id="IPR001424">
    <property type="entry name" value="SOD_Cu_Zn_dom"/>
</dbReference>
<comment type="caution">
    <text evidence="4">The sequence shown here is derived from an EMBL/GenBank/DDBJ whole genome shotgun (WGS) entry which is preliminary data.</text>
</comment>
<feature type="region of interest" description="Disordered" evidence="2">
    <location>
        <begin position="141"/>
        <end position="163"/>
    </location>
</feature>
<dbReference type="Pfam" id="PF00080">
    <property type="entry name" value="Sod_Cu"/>
    <property type="match status" value="1"/>
</dbReference>
<dbReference type="GO" id="GO:0005507">
    <property type="term" value="F:copper ion binding"/>
    <property type="evidence" value="ECO:0007669"/>
    <property type="project" value="InterPro"/>
</dbReference>
<evidence type="ECO:0000256" key="1">
    <source>
        <dbReference type="ARBA" id="ARBA00010457"/>
    </source>
</evidence>
<dbReference type="GO" id="GO:0006801">
    <property type="term" value="P:superoxide metabolic process"/>
    <property type="evidence" value="ECO:0007669"/>
    <property type="project" value="InterPro"/>
</dbReference>
<protein>
    <submittedName>
        <fullName evidence="4">Superoxide dismutase</fullName>
    </submittedName>
</protein>
<proteinExistence type="inferred from homology"/>
<feature type="domain" description="Superoxide dismutase copper/zinc binding" evidence="3">
    <location>
        <begin position="9"/>
        <end position="140"/>
    </location>
</feature>
<dbReference type="InterPro" id="IPR024134">
    <property type="entry name" value="SOD_Cu/Zn_/chaperone"/>
</dbReference>
<dbReference type="InterPro" id="IPR036423">
    <property type="entry name" value="SOD-like_Cu/Zn_dom_sf"/>
</dbReference>
<dbReference type="Gene3D" id="2.60.40.200">
    <property type="entry name" value="Superoxide dismutase, copper/zinc binding domain"/>
    <property type="match status" value="1"/>
</dbReference>
<organism evidence="4 5">
    <name type="scientific">Oceanobacillus chungangensis</name>
    <dbReference type="NCBI Taxonomy" id="1229152"/>
    <lineage>
        <taxon>Bacteria</taxon>
        <taxon>Bacillati</taxon>
        <taxon>Bacillota</taxon>
        <taxon>Bacilli</taxon>
        <taxon>Bacillales</taxon>
        <taxon>Bacillaceae</taxon>
        <taxon>Oceanobacillus</taxon>
    </lineage>
</organism>
<sequence length="163" mass="17059">MFNASGDMVGTAKLNEQPDGVKIKVKIKGLEPGFHGIHVHEFPKCKGPDFSNAGNHLNPEGKEHGLMRTDGAHLGDLPNVEADGSGAVDAELMLAGATMKEGNKSILRGEGTSLIVTEKQDDGVSQPSGNSGARIICGKITAASKTDKAESPSNPTETKKKKE</sequence>
<comment type="similarity">
    <text evidence="1">Belongs to the Cu-Zn superoxide dismutase family.</text>
</comment>
<dbReference type="PANTHER" id="PTHR10003">
    <property type="entry name" value="SUPEROXIDE DISMUTASE CU-ZN -RELATED"/>
    <property type="match status" value="1"/>
</dbReference>
<dbReference type="EMBL" id="PIOD01000004">
    <property type="protein sequence ID" value="RDW20965.1"/>
    <property type="molecule type" value="Genomic_DNA"/>
</dbReference>
<name>A0A3D8Q1T2_9BACI</name>
<dbReference type="AlphaFoldDB" id="A0A3D8Q1T2"/>
<evidence type="ECO:0000313" key="5">
    <source>
        <dbReference type="Proteomes" id="UP000256520"/>
    </source>
</evidence>
<dbReference type="Proteomes" id="UP000256520">
    <property type="component" value="Unassembled WGS sequence"/>
</dbReference>
<gene>
    <name evidence="4" type="ORF">CWR45_03715</name>
</gene>
<reference evidence="5" key="1">
    <citation type="submission" date="2017-11" db="EMBL/GenBank/DDBJ databases">
        <authorList>
            <person name="Zhu W."/>
        </authorList>
    </citation>
    <scope>NUCLEOTIDE SEQUENCE [LARGE SCALE GENOMIC DNA]</scope>
    <source>
        <strain evidence="5">CAU 1051</strain>
    </source>
</reference>
<evidence type="ECO:0000259" key="3">
    <source>
        <dbReference type="Pfam" id="PF00080"/>
    </source>
</evidence>
<keyword evidence="5" id="KW-1185">Reference proteome</keyword>
<accession>A0A3D8Q1T2</accession>
<evidence type="ECO:0000256" key="2">
    <source>
        <dbReference type="SAM" id="MobiDB-lite"/>
    </source>
</evidence>
<dbReference type="OrthoDB" id="9792957at2"/>
<evidence type="ECO:0000313" key="4">
    <source>
        <dbReference type="EMBL" id="RDW20965.1"/>
    </source>
</evidence>
<dbReference type="SUPFAM" id="SSF49329">
    <property type="entry name" value="Cu,Zn superoxide dismutase-like"/>
    <property type="match status" value="1"/>
</dbReference>